<gene>
    <name evidence="2" type="ORF">GJ699_04880</name>
</gene>
<accession>A0A6I2KUF3</accession>
<sequence>MTEDEQYVADHIALWVGAGFYSGEEIEEMILDIAAEGCNIAVLTSLVGPALERKLSEQRSWPEVTDCDRLDRIFDELHEGGICALSNAGYTMSDGHADVAEALAAGPDGHYRGYCFYHGQDVERAVKGHGVMIAFGHVRGDPARDQRIGQAVAAALNDAGFAVEWDGSSKQRINIPGFRWQRRRS</sequence>
<dbReference type="Pfam" id="PF21831">
    <property type="entry name" value="DUF6891"/>
    <property type="match status" value="1"/>
</dbReference>
<dbReference type="EMBL" id="WKJK01000002">
    <property type="protein sequence ID" value="MRW89311.1"/>
    <property type="molecule type" value="Genomic_DNA"/>
</dbReference>
<evidence type="ECO:0000259" key="1">
    <source>
        <dbReference type="Pfam" id="PF21831"/>
    </source>
</evidence>
<protein>
    <recommendedName>
        <fullName evidence="1">DUF6891 domain-containing protein</fullName>
    </recommendedName>
</protein>
<feature type="domain" description="DUF6891" evidence="1">
    <location>
        <begin position="3"/>
        <end position="184"/>
    </location>
</feature>
<dbReference type="Proteomes" id="UP000433309">
    <property type="component" value="Unassembled WGS sequence"/>
</dbReference>
<dbReference type="AlphaFoldDB" id="A0A6I2KUF3"/>
<dbReference type="RefSeq" id="WP_154373657.1">
    <property type="nucleotide sequence ID" value="NZ_WKJK01000002.1"/>
</dbReference>
<name>A0A6I2KUF3_9BURK</name>
<proteinExistence type="predicted"/>
<keyword evidence="3" id="KW-1185">Reference proteome</keyword>
<evidence type="ECO:0000313" key="2">
    <source>
        <dbReference type="EMBL" id="MRW89311.1"/>
    </source>
</evidence>
<reference evidence="2 3" key="1">
    <citation type="submission" date="2019-11" db="EMBL/GenBank/DDBJ databases">
        <title>Novel species isolated from a subtropical stream in China.</title>
        <authorList>
            <person name="Lu H."/>
        </authorList>
    </citation>
    <scope>NUCLEOTIDE SEQUENCE [LARGE SCALE GENOMIC DNA]</scope>
    <source>
        <strain evidence="2 3">FT80W</strain>
    </source>
</reference>
<dbReference type="InterPro" id="IPR054186">
    <property type="entry name" value="DUF6891"/>
</dbReference>
<evidence type="ECO:0000313" key="3">
    <source>
        <dbReference type="Proteomes" id="UP000433309"/>
    </source>
</evidence>
<comment type="caution">
    <text evidence="2">The sequence shown here is derived from an EMBL/GenBank/DDBJ whole genome shotgun (WGS) entry which is preliminary data.</text>
</comment>
<organism evidence="2 3">
    <name type="scientific">Duganella guangzhouensis</name>
    <dbReference type="NCBI Taxonomy" id="2666084"/>
    <lineage>
        <taxon>Bacteria</taxon>
        <taxon>Pseudomonadati</taxon>
        <taxon>Pseudomonadota</taxon>
        <taxon>Betaproteobacteria</taxon>
        <taxon>Burkholderiales</taxon>
        <taxon>Oxalobacteraceae</taxon>
        <taxon>Telluria group</taxon>
        <taxon>Duganella</taxon>
    </lineage>
</organism>